<evidence type="ECO:0000313" key="5">
    <source>
        <dbReference type="EMBL" id="EAR08351.1"/>
    </source>
</evidence>
<protein>
    <submittedName>
        <fullName evidence="5">Glutathione-dependent formaldehyde-activating, GFA</fullName>
    </submittedName>
</protein>
<keyword evidence="6" id="KW-1185">Reference proteome</keyword>
<comment type="similarity">
    <text evidence="1">Belongs to the Gfa family.</text>
</comment>
<feature type="domain" description="CENP-V/GFA" evidence="4">
    <location>
        <begin position="4"/>
        <end position="119"/>
    </location>
</feature>
<evidence type="ECO:0000256" key="2">
    <source>
        <dbReference type="ARBA" id="ARBA00022723"/>
    </source>
</evidence>
<evidence type="ECO:0000313" key="6">
    <source>
        <dbReference type="Proteomes" id="UP000005953"/>
    </source>
</evidence>
<organism evidence="5 6">
    <name type="scientific">Reinekea blandensis MED297</name>
    <dbReference type="NCBI Taxonomy" id="314283"/>
    <lineage>
        <taxon>Bacteria</taxon>
        <taxon>Pseudomonadati</taxon>
        <taxon>Pseudomonadota</taxon>
        <taxon>Gammaproteobacteria</taxon>
        <taxon>Oceanospirillales</taxon>
        <taxon>Saccharospirillaceae</taxon>
        <taxon>Reinekea</taxon>
    </lineage>
</organism>
<dbReference type="Pfam" id="PF04828">
    <property type="entry name" value="GFA"/>
    <property type="match status" value="1"/>
</dbReference>
<evidence type="ECO:0000256" key="3">
    <source>
        <dbReference type="ARBA" id="ARBA00022833"/>
    </source>
</evidence>
<proteinExistence type="inferred from homology"/>
<dbReference type="RefSeq" id="WP_008046174.1">
    <property type="nucleotide sequence ID" value="NZ_CH724152.1"/>
</dbReference>
<dbReference type="InterPro" id="IPR006913">
    <property type="entry name" value="CENP-V/GFA"/>
</dbReference>
<keyword evidence="2" id="KW-0479">Metal-binding</keyword>
<dbReference type="STRING" id="314283.MED297_09431"/>
<dbReference type="InterPro" id="IPR011057">
    <property type="entry name" value="Mss4-like_sf"/>
</dbReference>
<dbReference type="PANTHER" id="PTHR28620:SF1">
    <property type="entry name" value="CENP-V_GFA DOMAIN-CONTAINING PROTEIN"/>
    <property type="match status" value="1"/>
</dbReference>
<reference evidence="5 6" key="1">
    <citation type="submission" date="2006-02" db="EMBL/GenBank/DDBJ databases">
        <authorList>
            <person name="Pinhassi J."/>
            <person name="Pedros-Alio C."/>
            <person name="Ferriera S."/>
            <person name="Johnson J."/>
            <person name="Kravitz S."/>
            <person name="Halpern A."/>
            <person name="Remington K."/>
            <person name="Beeson K."/>
            <person name="Tran B."/>
            <person name="Rogers Y.-H."/>
            <person name="Friedman R."/>
            <person name="Venter J.C."/>
        </authorList>
    </citation>
    <scope>NUCLEOTIDE SEQUENCE [LARGE SCALE GENOMIC DNA]</scope>
    <source>
        <strain evidence="5 6">MED297</strain>
    </source>
</reference>
<dbReference type="GO" id="GO:0016846">
    <property type="term" value="F:carbon-sulfur lyase activity"/>
    <property type="evidence" value="ECO:0007669"/>
    <property type="project" value="InterPro"/>
</dbReference>
<comment type="caution">
    <text evidence="5">The sequence shown here is derived from an EMBL/GenBank/DDBJ whole genome shotgun (WGS) entry which is preliminary data.</text>
</comment>
<dbReference type="SUPFAM" id="SSF51316">
    <property type="entry name" value="Mss4-like"/>
    <property type="match status" value="1"/>
</dbReference>
<dbReference type="PROSITE" id="PS51891">
    <property type="entry name" value="CENP_V_GFA"/>
    <property type="match status" value="1"/>
</dbReference>
<keyword evidence="3" id="KW-0862">Zinc</keyword>
<gene>
    <name evidence="5" type="ORF">MED297_09431</name>
</gene>
<dbReference type="Gene3D" id="2.170.150.70">
    <property type="match status" value="1"/>
</dbReference>
<dbReference type="HOGENOM" id="CLU_055491_7_5_6"/>
<dbReference type="EMBL" id="AAOE01000022">
    <property type="protein sequence ID" value="EAR08351.1"/>
    <property type="molecule type" value="Genomic_DNA"/>
</dbReference>
<sequence>MLTYQGKCHCGAVTFEVTAEEPLTAGARCNCSLCRRKGFVMALLPSENFRLTGGASELTDYQWNTQQAHHYFCRHCGIYTHHQPRTAPDKIGVNVGCIDELEPLTFDVELRNGQALSIE</sequence>
<dbReference type="InterPro" id="IPR052355">
    <property type="entry name" value="CENP-V-like"/>
</dbReference>
<evidence type="ECO:0000259" key="4">
    <source>
        <dbReference type="PROSITE" id="PS51891"/>
    </source>
</evidence>
<name>A4BHU6_9GAMM</name>
<dbReference type="GO" id="GO:0046872">
    <property type="term" value="F:metal ion binding"/>
    <property type="evidence" value="ECO:0007669"/>
    <property type="project" value="UniProtKB-KW"/>
</dbReference>
<dbReference type="PANTHER" id="PTHR28620">
    <property type="entry name" value="CENTROMERE PROTEIN V"/>
    <property type="match status" value="1"/>
</dbReference>
<evidence type="ECO:0000256" key="1">
    <source>
        <dbReference type="ARBA" id="ARBA00005495"/>
    </source>
</evidence>
<accession>A4BHU6</accession>
<dbReference type="OrthoDB" id="9805575at2"/>
<dbReference type="AlphaFoldDB" id="A4BHU6"/>
<dbReference type="Proteomes" id="UP000005953">
    <property type="component" value="Unassembled WGS sequence"/>
</dbReference>